<feature type="compositionally biased region" description="Low complexity" evidence="1">
    <location>
        <begin position="367"/>
        <end position="378"/>
    </location>
</feature>
<protein>
    <submittedName>
        <fullName evidence="3">Uncharacterized protein</fullName>
    </submittedName>
</protein>
<dbReference type="Proteomes" id="UP001209083">
    <property type="component" value="Chromosome"/>
</dbReference>
<feature type="compositionally biased region" description="Low complexity" evidence="1">
    <location>
        <begin position="330"/>
        <end position="358"/>
    </location>
</feature>
<gene>
    <name evidence="3" type="ORF">LWF01_02645</name>
</gene>
<feature type="compositionally biased region" description="Basic and acidic residues" evidence="1">
    <location>
        <begin position="306"/>
        <end position="329"/>
    </location>
</feature>
<feature type="transmembrane region" description="Helical" evidence="2">
    <location>
        <begin position="187"/>
        <end position="208"/>
    </location>
</feature>
<dbReference type="RefSeq" id="WP_349639491.1">
    <property type="nucleotide sequence ID" value="NZ_CP090958.1"/>
</dbReference>
<evidence type="ECO:0000256" key="1">
    <source>
        <dbReference type="SAM" id="MobiDB-lite"/>
    </source>
</evidence>
<reference evidence="3 4" key="1">
    <citation type="submission" date="2023-05" db="EMBL/GenBank/DDBJ databases">
        <title>Lithophilousrod everest ZFBP1038 complete genpme.</title>
        <authorList>
            <person name="Tian M."/>
        </authorList>
    </citation>
    <scope>NUCLEOTIDE SEQUENCE [LARGE SCALE GENOMIC DNA]</scope>
    <source>
        <strain evidence="3 4">ZFBP1038</strain>
    </source>
</reference>
<accession>A0ABY8QUR7</accession>
<keyword evidence="2" id="KW-1133">Transmembrane helix</keyword>
<feature type="transmembrane region" description="Helical" evidence="2">
    <location>
        <begin position="6"/>
        <end position="23"/>
    </location>
</feature>
<dbReference type="EMBL" id="CP090958">
    <property type="protein sequence ID" value="WGW12687.1"/>
    <property type="molecule type" value="Genomic_DNA"/>
</dbReference>
<keyword evidence="2" id="KW-0472">Membrane</keyword>
<evidence type="ECO:0000313" key="3">
    <source>
        <dbReference type="EMBL" id="WGW12687.1"/>
    </source>
</evidence>
<feature type="region of interest" description="Disordered" evidence="1">
    <location>
        <begin position="114"/>
        <end position="151"/>
    </location>
</feature>
<feature type="transmembrane region" description="Helical" evidence="2">
    <location>
        <begin position="214"/>
        <end position="233"/>
    </location>
</feature>
<name>A0ABY8QUR7_9MICO</name>
<keyword evidence="2" id="KW-0812">Transmembrane</keyword>
<feature type="region of interest" description="Disordered" evidence="1">
    <location>
        <begin position="284"/>
        <end position="378"/>
    </location>
</feature>
<sequence>MDASIILLGIMVMWLLFLLPHWLRRHEQLSDAVIVDRLPHTVQVLGESGAAESGGAGRSTGALLLGSRPAPAAQHQLSAANSSLMNQVSDVSGMKTPKGPAFLDEPIEEVVVPEPEVSPTARPARPRGRGVAASPRAAASQGASSAASSVAEASSRVKGRIAEQRLASAAEPSIMARRGAMKARVRLLGLIFLALMGTGIVSAVLAAFGVVAVAVPVVALVCAVIDFVALRALRSRIPARPRVVRRDEVVTRVVTAGRTTDSVAASSAARSSATSASRASAAAAAPARPSAAPAAKRTVVSAPVSAERDGAENGDRNAESKTERRERGDVVASVPATASAPVTASAAGSPAAKSSTPAKDAGPAKNAQAGVDAAAPARPVAPKVALRGSESASSVSWSPIPVPRPTYVDAAKVERAEPAPLVVDASVHDKVVGTPTEKESLAQAWVEEPGKKPELQDVRPVHVNKTAASVNRLNDVLQRRRAVGE</sequence>
<keyword evidence="4" id="KW-1185">Reference proteome</keyword>
<evidence type="ECO:0000256" key="2">
    <source>
        <dbReference type="SAM" id="Phobius"/>
    </source>
</evidence>
<feature type="compositionally biased region" description="Low complexity" evidence="1">
    <location>
        <begin position="284"/>
        <end position="295"/>
    </location>
</feature>
<proteinExistence type="predicted"/>
<evidence type="ECO:0000313" key="4">
    <source>
        <dbReference type="Proteomes" id="UP001209083"/>
    </source>
</evidence>
<organism evidence="3 4">
    <name type="scientific">Saxibacter everestensis</name>
    <dbReference type="NCBI Taxonomy" id="2909229"/>
    <lineage>
        <taxon>Bacteria</taxon>
        <taxon>Bacillati</taxon>
        <taxon>Actinomycetota</taxon>
        <taxon>Actinomycetes</taxon>
        <taxon>Micrococcales</taxon>
        <taxon>Brevibacteriaceae</taxon>
        <taxon>Saxibacter</taxon>
    </lineage>
</organism>